<evidence type="ECO:0000256" key="5">
    <source>
        <dbReference type="ARBA" id="ARBA00023125"/>
    </source>
</evidence>
<evidence type="ECO:0000313" key="11">
    <source>
        <dbReference type="EMBL" id="SKB71573.1"/>
    </source>
</evidence>
<keyword evidence="7" id="KW-0456">Lyase</keyword>
<evidence type="ECO:0000259" key="10">
    <source>
        <dbReference type="PROSITE" id="PS51068"/>
    </source>
</evidence>
<dbReference type="SUPFAM" id="SSF81624">
    <property type="entry name" value="N-terminal domain of MutM-like DNA repair proteins"/>
    <property type="match status" value="1"/>
</dbReference>
<dbReference type="InterPro" id="IPR010979">
    <property type="entry name" value="Ribosomal_uS13-like_H2TH"/>
</dbReference>
<dbReference type="SMART" id="SM01232">
    <property type="entry name" value="H2TH"/>
    <property type="match status" value="1"/>
</dbReference>
<dbReference type="InterPro" id="IPR012319">
    <property type="entry name" value="FPG_cat"/>
</dbReference>
<keyword evidence="8" id="KW-0511">Multifunctional enzyme</keyword>
<proteinExistence type="inferred from homology"/>
<dbReference type="GO" id="GO:0008534">
    <property type="term" value="F:oxidized purine nucleobase lesion DNA N-glycosylase activity"/>
    <property type="evidence" value="ECO:0007669"/>
    <property type="project" value="UniProtKB-EC"/>
</dbReference>
<evidence type="ECO:0000256" key="6">
    <source>
        <dbReference type="ARBA" id="ARBA00023204"/>
    </source>
</evidence>
<dbReference type="GO" id="GO:0016829">
    <property type="term" value="F:lyase activity"/>
    <property type="evidence" value="ECO:0007669"/>
    <property type="project" value="UniProtKB-KW"/>
</dbReference>
<accession>A0A1T5DJG2</accession>
<dbReference type="PANTHER" id="PTHR22993">
    <property type="entry name" value="FORMAMIDOPYRIMIDINE-DNA GLYCOSYLASE"/>
    <property type="match status" value="1"/>
</dbReference>
<dbReference type="GO" id="GO:0008270">
    <property type="term" value="F:zinc ion binding"/>
    <property type="evidence" value="ECO:0007669"/>
    <property type="project" value="InterPro"/>
</dbReference>
<dbReference type="OrthoDB" id="9800855at2"/>
<comment type="similarity">
    <text evidence="2">Belongs to the FPG family.</text>
</comment>
<dbReference type="CDD" id="cd08974">
    <property type="entry name" value="BaFpgNei_N_2"/>
    <property type="match status" value="1"/>
</dbReference>
<dbReference type="EMBL" id="FUZA01000002">
    <property type="protein sequence ID" value="SKB71573.1"/>
    <property type="molecule type" value="Genomic_DNA"/>
</dbReference>
<keyword evidence="3" id="KW-0227">DNA damage</keyword>
<keyword evidence="6" id="KW-0234">DNA repair</keyword>
<keyword evidence="5" id="KW-0238">DNA-binding</keyword>
<dbReference type="AlphaFoldDB" id="A0A1T5DJG2"/>
<evidence type="ECO:0000256" key="1">
    <source>
        <dbReference type="ARBA" id="ARBA00001668"/>
    </source>
</evidence>
<keyword evidence="11" id="KW-0540">Nuclease</keyword>
<keyword evidence="9" id="KW-0326">Glycosidase</keyword>
<dbReference type="PANTHER" id="PTHR22993:SF9">
    <property type="entry name" value="FORMAMIDOPYRIMIDINE-DNA GLYCOSYLASE"/>
    <property type="match status" value="1"/>
</dbReference>
<sequence length="245" mass="28571">MPEGPSIVILRESIEALSLDNSVIRLAEGNTKIDIDRLTDKRVVAFRSWGKHFLVCFEDFILRIHFMLFGSYLINERKKTPPRLSLIFDDAELNFYACSVAILDQPADEIYDWSGDIMSNSWDPAKAIRKLKGAPKLLACDALLDQNIFAGSGNIIKNEVLFRIMVHPLSTVGEMPETKLKEMVKETRNYSFDFLHWKKEFTLKKHWLAHTKKMCPRCLIPFHKEYLGKTKRRSYYCENCQKRYN</sequence>
<name>A0A1T5DJG2_9BACT</name>
<dbReference type="GO" id="GO:0006284">
    <property type="term" value="P:base-excision repair"/>
    <property type="evidence" value="ECO:0007669"/>
    <property type="project" value="InterPro"/>
</dbReference>
<reference evidence="12" key="1">
    <citation type="submission" date="2017-02" db="EMBL/GenBank/DDBJ databases">
        <authorList>
            <person name="Varghese N."/>
            <person name="Submissions S."/>
        </authorList>
    </citation>
    <scope>NUCLEOTIDE SEQUENCE [LARGE SCALE GENOMIC DNA]</scope>
    <source>
        <strain evidence="12">DSM 22270</strain>
    </source>
</reference>
<evidence type="ECO:0000256" key="3">
    <source>
        <dbReference type="ARBA" id="ARBA00022763"/>
    </source>
</evidence>
<dbReference type="InterPro" id="IPR035937">
    <property type="entry name" value="FPG_N"/>
</dbReference>
<dbReference type="RefSeq" id="WP_082214212.1">
    <property type="nucleotide sequence ID" value="NZ_FUZA01000002.1"/>
</dbReference>
<dbReference type="GO" id="GO:0003906">
    <property type="term" value="F:DNA-(apurinic or apyrimidinic site) endonuclease activity"/>
    <property type="evidence" value="ECO:0007669"/>
    <property type="project" value="InterPro"/>
</dbReference>
<protein>
    <submittedName>
        <fullName evidence="11">Endonuclease-8</fullName>
    </submittedName>
</protein>
<evidence type="ECO:0000313" key="12">
    <source>
        <dbReference type="Proteomes" id="UP000190897"/>
    </source>
</evidence>
<dbReference type="PROSITE" id="PS51068">
    <property type="entry name" value="FPG_CAT"/>
    <property type="match status" value="1"/>
</dbReference>
<dbReference type="Proteomes" id="UP000190897">
    <property type="component" value="Unassembled WGS sequence"/>
</dbReference>
<evidence type="ECO:0000256" key="4">
    <source>
        <dbReference type="ARBA" id="ARBA00022801"/>
    </source>
</evidence>
<dbReference type="GO" id="GO:0003684">
    <property type="term" value="F:damaged DNA binding"/>
    <property type="evidence" value="ECO:0007669"/>
    <property type="project" value="InterPro"/>
</dbReference>
<dbReference type="Gene3D" id="3.20.190.10">
    <property type="entry name" value="MutM-like, N-terminal"/>
    <property type="match status" value="1"/>
</dbReference>
<dbReference type="Gene3D" id="1.10.8.50">
    <property type="match status" value="1"/>
</dbReference>
<organism evidence="11 12">
    <name type="scientific">Dyadobacter psychrophilus</name>
    <dbReference type="NCBI Taxonomy" id="651661"/>
    <lineage>
        <taxon>Bacteria</taxon>
        <taxon>Pseudomonadati</taxon>
        <taxon>Bacteroidota</taxon>
        <taxon>Cytophagia</taxon>
        <taxon>Cytophagales</taxon>
        <taxon>Spirosomataceae</taxon>
        <taxon>Dyadobacter</taxon>
    </lineage>
</organism>
<evidence type="ECO:0000256" key="8">
    <source>
        <dbReference type="ARBA" id="ARBA00023268"/>
    </source>
</evidence>
<dbReference type="InterPro" id="IPR015886">
    <property type="entry name" value="H2TH_FPG"/>
</dbReference>
<evidence type="ECO:0000256" key="7">
    <source>
        <dbReference type="ARBA" id="ARBA00023239"/>
    </source>
</evidence>
<dbReference type="SUPFAM" id="SSF46946">
    <property type="entry name" value="S13-like H2TH domain"/>
    <property type="match status" value="1"/>
</dbReference>
<feature type="domain" description="Formamidopyrimidine-DNA glycosylase catalytic" evidence="10">
    <location>
        <begin position="2"/>
        <end position="95"/>
    </location>
</feature>
<evidence type="ECO:0000256" key="9">
    <source>
        <dbReference type="ARBA" id="ARBA00023295"/>
    </source>
</evidence>
<keyword evidence="12" id="KW-1185">Reference proteome</keyword>
<comment type="catalytic activity">
    <reaction evidence="1">
        <text>Hydrolysis of DNA containing ring-opened 7-methylguanine residues, releasing 2,6-diamino-4-hydroxy-5-(N-methyl)formamidopyrimidine.</text>
        <dbReference type="EC" id="3.2.2.23"/>
    </reaction>
</comment>
<keyword evidence="4" id="KW-0378">Hydrolase</keyword>
<dbReference type="Pfam" id="PF01149">
    <property type="entry name" value="Fapy_DNA_glyco"/>
    <property type="match status" value="1"/>
</dbReference>
<evidence type="ECO:0000256" key="2">
    <source>
        <dbReference type="ARBA" id="ARBA00009409"/>
    </source>
</evidence>
<dbReference type="STRING" id="651661.SAMN05660293_01649"/>
<gene>
    <name evidence="11" type="ORF">SAMN05660293_01649</name>
</gene>
<dbReference type="SMART" id="SM00898">
    <property type="entry name" value="Fapy_DNA_glyco"/>
    <property type="match status" value="1"/>
</dbReference>
<keyword evidence="11" id="KW-0255">Endonuclease</keyword>